<feature type="domain" description="TonB-dependent receptor-like beta-barrel" evidence="11">
    <location>
        <begin position="391"/>
        <end position="950"/>
    </location>
</feature>
<dbReference type="InterPro" id="IPR000531">
    <property type="entry name" value="Beta-barrel_TonB"/>
</dbReference>
<keyword evidence="2 8" id="KW-0813">Transport</keyword>
<evidence type="ECO:0000256" key="3">
    <source>
        <dbReference type="ARBA" id="ARBA00022452"/>
    </source>
</evidence>
<comment type="subcellular location">
    <subcellularLocation>
        <location evidence="1 8">Cell outer membrane</location>
        <topology evidence="1 8">Multi-pass membrane protein</topology>
    </subcellularLocation>
</comment>
<dbReference type="PANTHER" id="PTHR47234:SF2">
    <property type="entry name" value="TONB-DEPENDENT RECEPTOR"/>
    <property type="match status" value="1"/>
</dbReference>
<evidence type="ECO:0000256" key="5">
    <source>
        <dbReference type="ARBA" id="ARBA00023077"/>
    </source>
</evidence>
<evidence type="ECO:0000256" key="2">
    <source>
        <dbReference type="ARBA" id="ARBA00022448"/>
    </source>
</evidence>
<evidence type="ECO:0000256" key="4">
    <source>
        <dbReference type="ARBA" id="ARBA00022692"/>
    </source>
</evidence>
<dbReference type="InterPro" id="IPR037066">
    <property type="entry name" value="Plug_dom_sf"/>
</dbReference>
<organism evidence="13 14">
    <name type="scientific">Nitrospirillum amazonense</name>
    <dbReference type="NCBI Taxonomy" id="28077"/>
    <lineage>
        <taxon>Bacteria</taxon>
        <taxon>Pseudomonadati</taxon>
        <taxon>Pseudomonadota</taxon>
        <taxon>Alphaproteobacteria</taxon>
        <taxon>Rhodospirillales</taxon>
        <taxon>Azospirillaceae</taxon>
        <taxon>Nitrospirillum</taxon>
    </lineage>
</organism>
<keyword evidence="3 8" id="KW-1134">Transmembrane beta strand</keyword>
<dbReference type="PROSITE" id="PS52016">
    <property type="entry name" value="TONB_DEPENDENT_REC_3"/>
    <property type="match status" value="1"/>
</dbReference>
<gene>
    <name evidence="13" type="ORF">FBZ90_111104</name>
</gene>
<dbReference type="OrthoDB" id="7582244at2"/>
<name>A0A560GZX5_9PROT</name>
<dbReference type="SUPFAM" id="SSF56935">
    <property type="entry name" value="Porins"/>
    <property type="match status" value="1"/>
</dbReference>
<protein>
    <submittedName>
        <fullName evidence="13">Iron complex outermembrane receptor protein</fullName>
    </submittedName>
</protein>
<comment type="caution">
    <text evidence="13">The sequence shown here is derived from an EMBL/GenBank/DDBJ whole genome shotgun (WGS) entry which is preliminary data.</text>
</comment>
<dbReference type="Pfam" id="PF00593">
    <property type="entry name" value="TonB_dep_Rec_b-barrel"/>
    <property type="match status" value="1"/>
</dbReference>
<evidence type="ECO:0000256" key="8">
    <source>
        <dbReference type="PROSITE-ProRule" id="PRU01360"/>
    </source>
</evidence>
<keyword evidence="5 9" id="KW-0798">TonB box</keyword>
<dbReference type="PANTHER" id="PTHR47234">
    <property type="match status" value="1"/>
</dbReference>
<comment type="similarity">
    <text evidence="8 9">Belongs to the TonB-dependent receptor family.</text>
</comment>
<accession>A0A560GZX5</accession>
<evidence type="ECO:0000256" key="7">
    <source>
        <dbReference type="ARBA" id="ARBA00023237"/>
    </source>
</evidence>
<evidence type="ECO:0000256" key="6">
    <source>
        <dbReference type="ARBA" id="ARBA00023136"/>
    </source>
</evidence>
<dbReference type="InterPro" id="IPR012910">
    <property type="entry name" value="Plug_dom"/>
</dbReference>
<keyword evidence="13" id="KW-0675">Receptor</keyword>
<evidence type="ECO:0000259" key="12">
    <source>
        <dbReference type="Pfam" id="PF07715"/>
    </source>
</evidence>
<keyword evidence="7 8" id="KW-0998">Cell outer membrane</keyword>
<sequence>MKKRHLLASAAFTLGGLVLGPALAQTSSSQDTDKTAQSDSTDLEPIMVTGTRLKTPYNGDRPIQVVRPEDGLNAGLVDTAGLLSRSTATGSQQVNNHLSATGAAGAVSVGGTNANTIGLRDLGATRTLTLMDGRRLTPAGVGSQVGPVDLNVVPASIIDHIEVLTDGASSIYGSDAVAGVVNIITRRASDGLEVNAYSTVNTKGGGNYRQGSLFWGKEFGGGYINIGAEFNDQQSLKVRQRPETACAQDYVYNPTTGARMDLQDQNGAIKCRNLNPTGVFFDETFYGGWFQYDPTLSKAKYPAAALNLRQSLPDWVRVARGGYPDTYPYGTSNSEAYQNADSISPLRRSSVYVSGAYKFDNGIEAYGNLLLNRRESESNSWMFLYPILDPTNPNNTVANGLINASGGNSSGAVQVQMNMPYKSTQTVNYGQATAGLRGTLPSVLFLKDVSWDVSTQYGRSDGTYSQTFFYNDRLQATTGPGTACDPSLITISGPVSCVSIPWLDPRFLVDQNWTPQERAFLQGSEKGHTTYDQASLDGSVSASLFKLPAGTVDLATGFALRYQRLDDVPGANARANNYFAQTTAGVTEGSDTVRELFAEMGVPILADLPMVNKLNLNLSGRYTDYRSYGSDTTYKVGLSWQVIPEVTFRGSMGTSFRAPTLYELYLANQTSFFPYSDPCVRYGDTGNPSLTKNCSALGIPSDFQTSTGSILATQGGGKGDLKAETSRNYTIGAAFRPRFADLQIAADYYDINVKNEVAAYGVDAIINQCYNSPAQSGNVFCSKVTRDPTTHIITAVDNRLVNLSRERNRGVDVSVDYSVEVPFGRLGVTGAWTWTVQHTLHRDETSSLDINGLSGNPMTNGWVEGSIQHGAWQLFYGINYIGPTNDARLYSNGDLMTYCGAYAGLTTYGNRNNCAQVRELLRVSSYITHYMSVRWQMDDSMRLQLGVSNLWDKKPPVEGSDSYTYRTGSVPSTLYNLTGRSVFARVSKTF</sequence>
<keyword evidence="6 8" id="KW-0472">Membrane</keyword>
<keyword evidence="4 8" id="KW-0812">Transmembrane</keyword>
<reference evidence="13 14" key="1">
    <citation type="submission" date="2019-06" db="EMBL/GenBank/DDBJ databases">
        <title>Genomic Encyclopedia of Type Strains, Phase IV (KMG-V): Genome sequencing to study the core and pangenomes of soil and plant-associated prokaryotes.</title>
        <authorList>
            <person name="Whitman W."/>
        </authorList>
    </citation>
    <scope>NUCLEOTIDE SEQUENCE [LARGE SCALE GENOMIC DNA]</scope>
    <source>
        <strain evidence="13 14">BR 11622</strain>
    </source>
</reference>
<dbReference type="GO" id="GO:0009279">
    <property type="term" value="C:cell outer membrane"/>
    <property type="evidence" value="ECO:0007669"/>
    <property type="project" value="UniProtKB-SubCell"/>
</dbReference>
<feature type="domain" description="TonB-dependent receptor plug" evidence="12">
    <location>
        <begin position="103"/>
        <end position="180"/>
    </location>
</feature>
<dbReference type="RefSeq" id="WP_145734499.1">
    <property type="nucleotide sequence ID" value="NZ_VITR01000011.1"/>
</dbReference>
<dbReference type="Gene3D" id="2.170.130.10">
    <property type="entry name" value="TonB-dependent receptor, plug domain"/>
    <property type="match status" value="1"/>
</dbReference>
<evidence type="ECO:0000256" key="10">
    <source>
        <dbReference type="SAM" id="SignalP"/>
    </source>
</evidence>
<dbReference type="Pfam" id="PF07715">
    <property type="entry name" value="Plug"/>
    <property type="match status" value="1"/>
</dbReference>
<evidence type="ECO:0000313" key="14">
    <source>
        <dbReference type="Proteomes" id="UP000315751"/>
    </source>
</evidence>
<evidence type="ECO:0000256" key="1">
    <source>
        <dbReference type="ARBA" id="ARBA00004571"/>
    </source>
</evidence>
<dbReference type="InterPro" id="IPR036942">
    <property type="entry name" value="Beta-barrel_TonB_sf"/>
</dbReference>
<evidence type="ECO:0000313" key="13">
    <source>
        <dbReference type="EMBL" id="TWB39109.1"/>
    </source>
</evidence>
<feature type="signal peptide" evidence="10">
    <location>
        <begin position="1"/>
        <end position="24"/>
    </location>
</feature>
<dbReference type="InterPro" id="IPR039426">
    <property type="entry name" value="TonB-dep_rcpt-like"/>
</dbReference>
<dbReference type="Proteomes" id="UP000315751">
    <property type="component" value="Unassembled WGS sequence"/>
</dbReference>
<keyword evidence="10" id="KW-0732">Signal</keyword>
<dbReference type="Gene3D" id="2.40.170.20">
    <property type="entry name" value="TonB-dependent receptor, beta-barrel domain"/>
    <property type="match status" value="1"/>
</dbReference>
<evidence type="ECO:0000256" key="9">
    <source>
        <dbReference type="RuleBase" id="RU003357"/>
    </source>
</evidence>
<keyword evidence="14" id="KW-1185">Reference proteome</keyword>
<proteinExistence type="inferred from homology"/>
<dbReference type="AlphaFoldDB" id="A0A560GZX5"/>
<feature type="chain" id="PRO_5022156631" evidence="10">
    <location>
        <begin position="25"/>
        <end position="990"/>
    </location>
</feature>
<dbReference type="EMBL" id="VITR01000011">
    <property type="protein sequence ID" value="TWB39109.1"/>
    <property type="molecule type" value="Genomic_DNA"/>
</dbReference>
<evidence type="ECO:0000259" key="11">
    <source>
        <dbReference type="Pfam" id="PF00593"/>
    </source>
</evidence>